<dbReference type="SUPFAM" id="SSF53383">
    <property type="entry name" value="PLP-dependent transferases"/>
    <property type="match status" value="1"/>
</dbReference>
<evidence type="ECO:0000256" key="1">
    <source>
        <dbReference type="ARBA" id="ARBA00001933"/>
    </source>
</evidence>
<evidence type="ECO:0000256" key="12">
    <source>
        <dbReference type="ARBA" id="ARBA00060970"/>
    </source>
</evidence>
<evidence type="ECO:0000256" key="9">
    <source>
        <dbReference type="ARBA" id="ARBA00022756"/>
    </source>
</evidence>
<comment type="caution">
    <text evidence="13">Lacks conserved residue(s) required for the propagation of feature annotation.</text>
</comment>
<keyword evidence="6 13" id="KW-0032">Aminotransferase</keyword>
<keyword evidence="8 13" id="KW-0949">S-adenosyl-L-methionine</keyword>
<feature type="site" description="Participates in the substrate recognition with KAPA and in a stacking interaction with the adenine ring of SAM" evidence="13">
    <location>
        <position position="24"/>
    </location>
</feature>
<name>A0A1U9NHC9_9BACT</name>
<dbReference type="AlphaFoldDB" id="A0A1U9NHC9"/>
<comment type="function">
    <text evidence="13">Catalyzes the transfer of the alpha-amino group from S-adenosyl-L-methionine (SAM) to 7-keto-8-aminopelargonic acid (KAPA) to form 7,8-diaminopelargonic acid (DAPA). It is the only aminotransferase known to utilize SAM as an amino donor.</text>
</comment>
<feature type="binding site" evidence="13">
    <location>
        <position position="417"/>
    </location>
    <ligand>
        <name>substrate</name>
    </ligand>
</feature>
<dbReference type="FunFam" id="3.40.640.10:FF:000078">
    <property type="entry name" value="Adenosylmethionine-8-amino-7-oxononanoate aminotransferase"/>
    <property type="match status" value="1"/>
</dbReference>
<sequence length="458" mass="50862">MRGIMNESTKKLLETDRKHLWYPFTQMKDWLEDEPVIIESGDGFYLVDTEGRRYIDGVSSLWCNVHGHRVKEIDDAVKGQLGKIAHSTMLGLGQEKAIELAGRLAEISPEGLERVFYSDSGATSVEIAIKMAYQYWRNQGDTKRTKFIALGDAYHGDTIGSVSVGGIGLFHGIFRSLLFETYYVDSPFVYRYEGTEDECRAHGLEQMEALLKNNEGQIAGIVVEPLVQGAAGILVHPEGFLKGVEELARKYGVLLIVDEVATGFGKTGRMFACEKEDVRPDFMCMAKGISGGYLPLAATVTTEKVFEAFLGEPDEHKTFYHGHTYTGNALGCAAAIASLDLFEKNDVLASLDAKIAKMEEWAVKIRELPFVGDARHVGLFGGIELVRDKESKEEFDYEQMVARKLILSMRDKGLMVRNLGNVVVLMPPVGMSVELLDEMMSIIYDSIRDELPGIVESA</sequence>
<feature type="binding site" evidence="13">
    <location>
        <position position="287"/>
    </location>
    <ligand>
        <name>substrate</name>
    </ligand>
</feature>
<evidence type="ECO:0000256" key="2">
    <source>
        <dbReference type="ARBA" id="ARBA00004496"/>
    </source>
</evidence>
<evidence type="ECO:0000256" key="13">
    <source>
        <dbReference type="HAMAP-Rule" id="MF_00834"/>
    </source>
</evidence>
<protein>
    <recommendedName>
        <fullName evidence="13">Adenosylmethionine-8-amino-7-oxononanoate aminotransferase</fullName>
        <ecNumber evidence="13">2.6.1.62</ecNumber>
    </recommendedName>
    <alternativeName>
        <fullName evidence="13">7,8-diamino-pelargonic acid aminotransferase</fullName>
        <shortName evidence="13">DAPA AT</shortName>
        <shortName evidence="13">DAPA aminotransferase</shortName>
    </alternativeName>
    <alternativeName>
        <fullName evidence="13">7,8-diaminononanoate synthase</fullName>
        <shortName evidence="13">DANS</shortName>
    </alternativeName>
    <alternativeName>
        <fullName evidence="13">Diaminopelargonic acid synthase</fullName>
    </alternativeName>
</protein>
<dbReference type="GO" id="GO:0030170">
    <property type="term" value="F:pyridoxal phosphate binding"/>
    <property type="evidence" value="ECO:0007669"/>
    <property type="project" value="UniProtKB-UniRule"/>
</dbReference>
<evidence type="ECO:0000256" key="8">
    <source>
        <dbReference type="ARBA" id="ARBA00022691"/>
    </source>
</evidence>
<keyword evidence="7 13" id="KW-0808">Transferase</keyword>
<dbReference type="HAMAP" id="MF_00834">
    <property type="entry name" value="BioA"/>
    <property type="match status" value="1"/>
</dbReference>
<dbReference type="PANTHER" id="PTHR42684:SF17">
    <property type="entry name" value="ADENOSYLMETHIONINE-8-AMINO-7-OXONONANOATE AMINOTRANSFERASE"/>
    <property type="match status" value="1"/>
</dbReference>
<evidence type="ECO:0000256" key="11">
    <source>
        <dbReference type="ARBA" id="ARBA00048449"/>
    </source>
</evidence>
<dbReference type="CDD" id="cd00610">
    <property type="entry name" value="OAT_like"/>
    <property type="match status" value="1"/>
</dbReference>
<dbReference type="NCBIfam" id="TIGR00508">
    <property type="entry name" value="bioA"/>
    <property type="match status" value="1"/>
</dbReference>
<keyword evidence="10 13" id="KW-0663">Pyridoxal phosphate</keyword>
<keyword evidence="5 13" id="KW-0963">Cytoplasm</keyword>
<dbReference type="GO" id="GO:0005737">
    <property type="term" value="C:cytoplasm"/>
    <property type="evidence" value="ECO:0007669"/>
    <property type="project" value="UniProtKB-SubCell"/>
</dbReference>
<dbReference type="InterPro" id="IPR015421">
    <property type="entry name" value="PyrdxlP-dep_Trfase_major"/>
</dbReference>
<evidence type="ECO:0000256" key="5">
    <source>
        <dbReference type="ARBA" id="ARBA00022490"/>
    </source>
</evidence>
<dbReference type="GO" id="GO:0004015">
    <property type="term" value="F:adenosylmethionine-8-amino-7-oxononanoate transaminase activity"/>
    <property type="evidence" value="ECO:0007669"/>
    <property type="project" value="UniProtKB-UniRule"/>
</dbReference>
<feature type="modified residue" description="N6-(pyridoxal phosphate)lysine" evidence="13">
    <location>
        <position position="287"/>
    </location>
</feature>
<dbReference type="InterPro" id="IPR005815">
    <property type="entry name" value="BioA"/>
</dbReference>
<comment type="cofactor">
    <cofactor evidence="1 13">
        <name>pyridoxal 5'-phosphate</name>
        <dbReference type="ChEBI" id="CHEBI:597326"/>
    </cofactor>
</comment>
<evidence type="ECO:0000256" key="7">
    <source>
        <dbReference type="ARBA" id="ARBA00022679"/>
    </source>
</evidence>
<feature type="binding site" evidence="13">
    <location>
        <position position="258"/>
    </location>
    <ligand>
        <name>pyridoxal 5'-phosphate</name>
        <dbReference type="ChEBI" id="CHEBI:597326"/>
    </ligand>
</feature>
<evidence type="ECO:0000256" key="4">
    <source>
        <dbReference type="ARBA" id="ARBA00011738"/>
    </source>
</evidence>
<dbReference type="UniPathway" id="UPA00078">
    <property type="reaction ID" value="UER00160"/>
</dbReference>
<dbReference type="PANTHER" id="PTHR42684">
    <property type="entry name" value="ADENOSYLMETHIONINE-8-AMINO-7-OXONONANOATE AMINOTRANSFERASE"/>
    <property type="match status" value="1"/>
</dbReference>
<reference evidence="15" key="1">
    <citation type="submission" date="2017-02" db="EMBL/GenBank/DDBJ databases">
        <title>Comparative genomics and description of representatives of a novel lineage of planctomycetes thriving in anoxic sediments.</title>
        <authorList>
            <person name="Spring S."/>
            <person name="Bunk B."/>
            <person name="Sproer C."/>
        </authorList>
    </citation>
    <scope>NUCLEOTIDE SEQUENCE [LARGE SCALE GENOMIC DNA]</scope>
    <source>
        <strain evidence="15">ST-NAGAB-D1</strain>
    </source>
</reference>
<evidence type="ECO:0000256" key="3">
    <source>
        <dbReference type="ARBA" id="ARBA00005063"/>
    </source>
</evidence>
<dbReference type="InterPro" id="IPR015424">
    <property type="entry name" value="PyrdxlP-dep_Trfase"/>
</dbReference>
<gene>
    <name evidence="14" type="primary">bioK</name>
    <name evidence="13" type="synonym">bioA</name>
    <name evidence="14" type="ORF">STSP2_00297</name>
</gene>
<dbReference type="GO" id="GO:0009102">
    <property type="term" value="P:biotin biosynthetic process"/>
    <property type="evidence" value="ECO:0007669"/>
    <property type="project" value="UniProtKB-UniRule"/>
</dbReference>
<organism evidence="14 15">
    <name type="scientific">Anaerohalosphaera lusitana</name>
    <dbReference type="NCBI Taxonomy" id="1936003"/>
    <lineage>
        <taxon>Bacteria</taxon>
        <taxon>Pseudomonadati</taxon>
        <taxon>Planctomycetota</taxon>
        <taxon>Phycisphaerae</taxon>
        <taxon>Sedimentisphaerales</taxon>
        <taxon>Anaerohalosphaeraceae</taxon>
        <taxon>Anaerohalosphaera</taxon>
    </lineage>
</organism>
<dbReference type="KEGG" id="alus:STSP2_00297"/>
<keyword evidence="9 13" id="KW-0093">Biotin biosynthesis</keyword>
<evidence type="ECO:0000256" key="10">
    <source>
        <dbReference type="ARBA" id="ARBA00022898"/>
    </source>
</evidence>
<dbReference type="InterPro" id="IPR015422">
    <property type="entry name" value="PyrdxlP-dep_Trfase_small"/>
</dbReference>
<comment type="catalytic activity">
    <reaction evidence="11 13">
        <text>(8S)-8-amino-7-oxononanoate + S-adenosyl-L-methionine = S-adenosyl-4-methylsulfanyl-2-oxobutanoate + (7R,8S)-7,8-diammoniononanoate</text>
        <dbReference type="Rhea" id="RHEA:16861"/>
        <dbReference type="ChEBI" id="CHEBI:16490"/>
        <dbReference type="ChEBI" id="CHEBI:59789"/>
        <dbReference type="ChEBI" id="CHEBI:149468"/>
        <dbReference type="ChEBI" id="CHEBI:149469"/>
        <dbReference type="EC" id="2.6.1.62"/>
    </reaction>
</comment>
<keyword evidence="15" id="KW-1185">Reference proteome</keyword>
<comment type="similarity">
    <text evidence="12 13">Belongs to the class-III pyridoxal-phosphate-dependent aminotransferase family. BioA subfamily.</text>
</comment>
<dbReference type="STRING" id="1936003.STSP2_00297"/>
<dbReference type="Proteomes" id="UP000189674">
    <property type="component" value="Chromosome"/>
</dbReference>
<proteinExistence type="inferred from homology"/>
<dbReference type="Pfam" id="PF00202">
    <property type="entry name" value="Aminotran_3"/>
    <property type="match status" value="1"/>
</dbReference>
<dbReference type="EC" id="2.6.1.62" evidence="13"/>
<evidence type="ECO:0000313" key="14">
    <source>
        <dbReference type="EMBL" id="AQT67154.1"/>
    </source>
</evidence>
<evidence type="ECO:0000256" key="6">
    <source>
        <dbReference type="ARBA" id="ARBA00022576"/>
    </source>
</evidence>
<feature type="binding site" evidence="13">
    <location>
        <begin position="121"/>
        <end position="122"/>
    </location>
    <ligand>
        <name>pyridoxal 5'-phosphate</name>
        <dbReference type="ChEBI" id="CHEBI:597326"/>
    </ligand>
</feature>
<evidence type="ECO:0000313" key="15">
    <source>
        <dbReference type="Proteomes" id="UP000189674"/>
    </source>
</evidence>
<feature type="binding site" evidence="13">
    <location>
        <begin position="323"/>
        <end position="324"/>
    </location>
    <ligand>
        <name>pyridoxal 5'-phosphate</name>
        <dbReference type="ChEBI" id="CHEBI:597326"/>
    </ligand>
</feature>
<feature type="binding site" evidence="13">
    <location>
        <position position="154"/>
    </location>
    <ligand>
        <name>substrate</name>
    </ligand>
</feature>
<dbReference type="InterPro" id="IPR005814">
    <property type="entry name" value="Aminotrans_3"/>
</dbReference>
<comment type="subunit">
    <text evidence="4 13">Homodimer.</text>
</comment>
<comment type="pathway">
    <text evidence="3 13">Cofactor biosynthesis; biotin biosynthesis; 7,8-diaminononanoate from 8-amino-7-oxononanoate (SAM route): step 1/1.</text>
</comment>
<dbReference type="Gene3D" id="3.90.1150.10">
    <property type="entry name" value="Aspartate Aminotransferase, domain 1"/>
    <property type="match status" value="1"/>
</dbReference>
<dbReference type="EMBL" id="CP019791">
    <property type="protein sequence ID" value="AQT67154.1"/>
    <property type="molecule type" value="Genomic_DNA"/>
</dbReference>
<comment type="subcellular location">
    <subcellularLocation>
        <location evidence="2 13">Cytoplasm</location>
    </subcellularLocation>
</comment>
<dbReference type="Gene3D" id="3.40.640.10">
    <property type="entry name" value="Type I PLP-dependent aspartate aminotransferase-like (Major domain)"/>
    <property type="match status" value="1"/>
</dbReference>
<accession>A0A1U9NHC9</accession>
<feature type="binding site" evidence="13">
    <location>
        <position position="322"/>
    </location>
    <ligand>
        <name>substrate</name>
    </ligand>
</feature>